<evidence type="ECO:0000313" key="2">
    <source>
        <dbReference type="Proteomes" id="UP000248044"/>
    </source>
</evidence>
<dbReference type="OrthoDB" id="42895at2157"/>
<dbReference type="KEGG" id="abri:DFR85_11840"/>
<dbReference type="Proteomes" id="UP000248044">
    <property type="component" value="Chromosome"/>
</dbReference>
<sequence length="108" mass="12664">MSEELMKPGERQLTEIRSYLFDLLDKVNSLAEENRVLLSNKGLESKLSIALELITMHRYDLDIVMKNYWNSFKEIISELSNITELKDKLNDILEDVNQIEELRKEAGF</sequence>
<dbReference type="AlphaFoldDB" id="A0A2U9IGK3"/>
<dbReference type="RefSeq" id="WP_110271068.1">
    <property type="nucleotide sequence ID" value="NZ_CP029289.2"/>
</dbReference>
<reference evidence="1 2" key="1">
    <citation type="submission" date="2018-05" db="EMBL/GenBank/DDBJ databases">
        <title>Complete Genome Sequences of Extremely Thermoacidophilic, Metal-Mobilizing Type-Strain Members of the Archaeal Family Sulfolobaceae: Acidianus brierleyi DSM-1651T, Acidianus sulfidivorans DSM-18786T, Metallosphaera hakonensis DSM-7519T, and Metallosphaera prunae DSM-10039T.</title>
        <authorList>
            <person name="Counts J.A."/>
            <person name="Kelly R.M."/>
        </authorList>
    </citation>
    <scope>NUCLEOTIDE SEQUENCE [LARGE SCALE GENOMIC DNA]</scope>
    <source>
        <strain evidence="1 2">DSM 1651</strain>
    </source>
</reference>
<keyword evidence="2" id="KW-1185">Reference proteome</keyword>
<dbReference type="GeneID" id="36832858"/>
<name>A0A2U9IGK3_9CREN</name>
<dbReference type="EMBL" id="CP029289">
    <property type="protein sequence ID" value="AWR95187.1"/>
    <property type="molecule type" value="Genomic_DNA"/>
</dbReference>
<protein>
    <submittedName>
        <fullName evidence="1">Uncharacterized protein</fullName>
    </submittedName>
</protein>
<gene>
    <name evidence="1" type="ORF">DFR85_11840</name>
</gene>
<accession>A0A2U9IGK3</accession>
<proteinExistence type="predicted"/>
<organism evidence="1 2">
    <name type="scientific">Acidianus brierleyi</name>
    <dbReference type="NCBI Taxonomy" id="41673"/>
    <lineage>
        <taxon>Archaea</taxon>
        <taxon>Thermoproteota</taxon>
        <taxon>Thermoprotei</taxon>
        <taxon>Sulfolobales</taxon>
        <taxon>Sulfolobaceae</taxon>
        <taxon>Acidianus</taxon>
    </lineage>
</organism>
<evidence type="ECO:0000313" key="1">
    <source>
        <dbReference type="EMBL" id="AWR95187.1"/>
    </source>
</evidence>